<dbReference type="AlphaFoldDB" id="A0A939IJM8"/>
<proteinExistence type="predicted"/>
<accession>A0A939IJM8</accession>
<evidence type="ECO:0000313" key="1">
    <source>
        <dbReference type="EMBL" id="MBN7797834.1"/>
    </source>
</evidence>
<evidence type="ECO:0000313" key="2">
    <source>
        <dbReference type="Proteomes" id="UP000664303"/>
    </source>
</evidence>
<dbReference type="RefSeq" id="WP_206561280.1">
    <property type="nucleotide sequence ID" value="NZ_JAFKCZ010000010.1"/>
</dbReference>
<keyword evidence="2" id="KW-1185">Reference proteome</keyword>
<dbReference type="EMBL" id="JAFKCZ010000010">
    <property type="protein sequence ID" value="MBN7797834.1"/>
    <property type="molecule type" value="Genomic_DNA"/>
</dbReference>
<protein>
    <submittedName>
        <fullName evidence="1">Uncharacterized protein</fullName>
    </submittedName>
</protein>
<name>A0A939IJM8_9GAMM</name>
<comment type="caution">
    <text evidence="1">The sequence shown here is derived from an EMBL/GenBank/DDBJ whole genome shotgun (WGS) entry which is preliminary data.</text>
</comment>
<dbReference type="Proteomes" id="UP000664303">
    <property type="component" value="Unassembled WGS sequence"/>
</dbReference>
<reference evidence="1" key="1">
    <citation type="submission" date="2021-02" db="EMBL/GenBank/DDBJ databases">
        <title>PHA producing bacteria isolated from coastal sediment in Guangdong, Shenzhen.</title>
        <authorList>
            <person name="Zheng W."/>
            <person name="Yu S."/>
            <person name="Huang Y."/>
        </authorList>
    </citation>
    <scope>NUCLEOTIDE SEQUENCE</scope>
    <source>
        <strain evidence="1">TN14-10</strain>
    </source>
</reference>
<sequence length="72" mass="8388">MEKASVGTRSASVVAEQEAFRARMEDQCRRIRDYRRSVIAMERRWLTLNEAAEEWIKQYAGEYAERHPLGAG</sequence>
<gene>
    <name evidence="1" type="ORF">JYP50_14585</name>
</gene>
<organism evidence="1 2">
    <name type="scientific">Parahaliea mediterranea</name>
    <dbReference type="NCBI Taxonomy" id="651086"/>
    <lineage>
        <taxon>Bacteria</taxon>
        <taxon>Pseudomonadati</taxon>
        <taxon>Pseudomonadota</taxon>
        <taxon>Gammaproteobacteria</taxon>
        <taxon>Cellvibrionales</taxon>
        <taxon>Halieaceae</taxon>
        <taxon>Parahaliea</taxon>
    </lineage>
</organism>